<dbReference type="Pfam" id="PF07716">
    <property type="entry name" value="bZIP_2"/>
    <property type="match status" value="1"/>
</dbReference>
<dbReference type="CDD" id="cd14693">
    <property type="entry name" value="bZIP_CEBP"/>
    <property type="match status" value="1"/>
</dbReference>
<feature type="compositionally biased region" description="Low complexity" evidence="3">
    <location>
        <begin position="96"/>
        <end position="115"/>
    </location>
</feature>
<evidence type="ECO:0000259" key="4">
    <source>
        <dbReference type="PROSITE" id="PS50217"/>
    </source>
</evidence>
<keyword evidence="2" id="KW-0175">Coiled coil</keyword>
<dbReference type="EMBL" id="NHOQ01001369">
    <property type="protein sequence ID" value="PWA24995.1"/>
    <property type="molecule type" value="Genomic_DNA"/>
</dbReference>
<dbReference type="InterPro" id="IPR031106">
    <property type="entry name" value="C/EBP"/>
</dbReference>
<accession>A0A315VN83</accession>
<evidence type="ECO:0000256" key="2">
    <source>
        <dbReference type="SAM" id="Coils"/>
    </source>
</evidence>
<dbReference type="SMART" id="SM00338">
    <property type="entry name" value="BRLZ"/>
    <property type="match status" value="1"/>
</dbReference>
<reference evidence="5 6" key="1">
    <citation type="journal article" date="2018" name="G3 (Bethesda)">
        <title>A High-Quality Reference Genome for the Invasive Mosquitofish Gambusia affinis Using a Chicago Library.</title>
        <authorList>
            <person name="Hoffberg S.L."/>
            <person name="Troendle N.J."/>
            <person name="Glenn T.C."/>
            <person name="Mahmud O."/>
            <person name="Louha S."/>
            <person name="Chalopin D."/>
            <person name="Bennetzen J.L."/>
            <person name="Mauricio R."/>
        </authorList>
    </citation>
    <scope>NUCLEOTIDE SEQUENCE [LARGE SCALE GENOMIC DNA]</scope>
    <source>
        <strain evidence="5">NE01/NJP1002.9</strain>
        <tissue evidence="5">Muscle</tissue>
    </source>
</reference>
<dbReference type="GO" id="GO:0000978">
    <property type="term" value="F:RNA polymerase II cis-regulatory region sequence-specific DNA binding"/>
    <property type="evidence" value="ECO:0007669"/>
    <property type="project" value="TreeGrafter"/>
</dbReference>
<sequence length="288" mass="32103">MEPDLILPIKRRPQMSDSRVSSVIQEWVSSYPGQPHNQPLNPVASSQAAQSSQMSQMDMISYGQSHSGIIRGLADERVAEQMMGLPYMSYNTSCLSSNPNSGSSNHHQSHAGAQQDFSPFLLPRAPVTKRSISKDSAEYRLRRERNNVAVRKSRDKARRRILLTQQRALQLQEENQKLQMKIGQLTQELDTLKHILSQRHLQGGEDGAPQESAAAAAAAGLVGVRATWIRCECPKDCREGEKNYLSLVKTGFSNKYEETELFRTTVTLTALALALLEPSKRFPLSLAD</sequence>
<dbReference type="SUPFAM" id="SSF57959">
    <property type="entry name" value="Leucine zipper domain"/>
    <property type="match status" value="1"/>
</dbReference>
<comment type="similarity">
    <text evidence="1">Belongs to the bZIP family. C/EBP subfamily.</text>
</comment>
<keyword evidence="6" id="KW-1185">Reference proteome</keyword>
<dbReference type="GO" id="GO:0006351">
    <property type="term" value="P:DNA-templated transcription"/>
    <property type="evidence" value="ECO:0007669"/>
    <property type="project" value="InterPro"/>
</dbReference>
<dbReference type="InterPro" id="IPR046347">
    <property type="entry name" value="bZIP_sf"/>
</dbReference>
<evidence type="ECO:0000256" key="1">
    <source>
        <dbReference type="ARBA" id="ARBA00006951"/>
    </source>
</evidence>
<dbReference type="PANTHER" id="PTHR23334">
    <property type="entry name" value="CCAAT/ENHANCER BINDING PROTEIN"/>
    <property type="match status" value="1"/>
</dbReference>
<comment type="caution">
    <text evidence="5">The sequence shown here is derived from an EMBL/GenBank/DDBJ whole genome shotgun (WGS) entry which is preliminary data.</text>
</comment>
<feature type="domain" description="BZIP" evidence="4">
    <location>
        <begin position="136"/>
        <end position="199"/>
    </location>
</feature>
<organism evidence="5 6">
    <name type="scientific">Gambusia affinis</name>
    <name type="common">Western mosquitofish</name>
    <name type="synonym">Heterandria affinis</name>
    <dbReference type="NCBI Taxonomy" id="33528"/>
    <lineage>
        <taxon>Eukaryota</taxon>
        <taxon>Metazoa</taxon>
        <taxon>Chordata</taxon>
        <taxon>Craniata</taxon>
        <taxon>Vertebrata</taxon>
        <taxon>Euteleostomi</taxon>
        <taxon>Actinopterygii</taxon>
        <taxon>Neopterygii</taxon>
        <taxon>Teleostei</taxon>
        <taxon>Neoteleostei</taxon>
        <taxon>Acanthomorphata</taxon>
        <taxon>Ovalentaria</taxon>
        <taxon>Atherinomorphae</taxon>
        <taxon>Cyprinodontiformes</taxon>
        <taxon>Poeciliidae</taxon>
        <taxon>Poeciliinae</taxon>
        <taxon>Gambusia</taxon>
    </lineage>
</organism>
<evidence type="ECO:0000313" key="6">
    <source>
        <dbReference type="Proteomes" id="UP000250572"/>
    </source>
</evidence>
<proteinExistence type="inferred from homology"/>
<gene>
    <name evidence="5" type="ORF">CCH79_00016000</name>
</gene>
<dbReference type="GO" id="GO:0000981">
    <property type="term" value="F:DNA-binding transcription factor activity, RNA polymerase II-specific"/>
    <property type="evidence" value="ECO:0007669"/>
    <property type="project" value="TreeGrafter"/>
</dbReference>
<dbReference type="InterPro" id="IPR004827">
    <property type="entry name" value="bZIP"/>
</dbReference>
<evidence type="ECO:0000313" key="5">
    <source>
        <dbReference type="EMBL" id="PWA24995.1"/>
    </source>
</evidence>
<feature type="region of interest" description="Disordered" evidence="3">
    <location>
        <begin position="31"/>
        <end position="52"/>
    </location>
</feature>
<protein>
    <recommendedName>
        <fullName evidence="4">BZIP domain-containing protein</fullName>
    </recommendedName>
</protein>
<dbReference type="STRING" id="33528.ENSGAFP00000025326"/>
<evidence type="ECO:0000256" key="3">
    <source>
        <dbReference type="SAM" id="MobiDB-lite"/>
    </source>
</evidence>
<name>A0A315VN83_GAMAF</name>
<feature type="compositionally biased region" description="Polar residues" evidence="3">
    <location>
        <begin position="31"/>
        <end position="40"/>
    </location>
</feature>
<dbReference type="PANTHER" id="PTHR23334:SF62">
    <property type="entry name" value="CCAAT_ENHANCER BINDING PROTEIN (C_EBP) 1"/>
    <property type="match status" value="1"/>
</dbReference>
<dbReference type="GO" id="GO:0030099">
    <property type="term" value="P:myeloid cell differentiation"/>
    <property type="evidence" value="ECO:0007669"/>
    <property type="project" value="TreeGrafter"/>
</dbReference>
<dbReference type="Proteomes" id="UP000250572">
    <property type="component" value="Unassembled WGS sequence"/>
</dbReference>
<dbReference type="Gene3D" id="1.20.5.170">
    <property type="match status" value="1"/>
</dbReference>
<dbReference type="AlphaFoldDB" id="A0A315VN83"/>
<feature type="region of interest" description="Disordered" evidence="3">
    <location>
        <begin position="96"/>
        <end position="131"/>
    </location>
</feature>
<dbReference type="PROSITE" id="PS50217">
    <property type="entry name" value="BZIP"/>
    <property type="match status" value="1"/>
</dbReference>
<feature type="coiled-coil region" evidence="2">
    <location>
        <begin position="154"/>
        <end position="195"/>
    </location>
</feature>